<feature type="region of interest" description="Disordered" evidence="1">
    <location>
        <begin position="1"/>
        <end position="26"/>
    </location>
</feature>
<comment type="caution">
    <text evidence="2">The sequence shown here is derived from an EMBL/GenBank/DDBJ whole genome shotgun (WGS) entry which is preliminary data.</text>
</comment>
<gene>
    <name evidence="2" type="ORF">OUO13_13055</name>
</gene>
<accession>A0A9X3EG38</accession>
<organism evidence="2 3">
    <name type="scientific">Parathalassolituus penaei</name>
    <dbReference type="NCBI Taxonomy" id="2997323"/>
    <lineage>
        <taxon>Bacteria</taxon>
        <taxon>Pseudomonadati</taxon>
        <taxon>Pseudomonadota</taxon>
        <taxon>Gammaproteobacteria</taxon>
        <taxon>Oceanospirillales</taxon>
        <taxon>Oceanospirillaceae</taxon>
        <taxon>Parathalassolituus</taxon>
    </lineage>
</organism>
<evidence type="ECO:0000256" key="1">
    <source>
        <dbReference type="SAM" id="MobiDB-lite"/>
    </source>
</evidence>
<dbReference type="RefSeq" id="WP_283174326.1">
    <property type="nucleotide sequence ID" value="NZ_JAPNOA010000039.1"/>
</dbReference>
<protein>
    <submittedName>
        <fullName evidence="2">DUF4194 domain-containing protein</fullName>
    </submittedName>
</protein>
<dbReference type="InterPro" id="IPR025449">
    <property type="entry name" value="JetB"/>
</dbReference>
<dbReference type="Pfam" id="PF13835">
    <property type="entry name" value="DUF4194"/>
    <property type="match status" value="1"/>
</dbReference>
<dbReference type="AlphaFoldDB" id="A0A9X3EG38"/>
<keyword evidence="3" id="KW-1185">Reference proteome</keyword>
<feature type="region of interest" description="Disordered" evidence="1">
    <location>
        <begin position="239"/>
        <end position="258"/>
    </location>
</feature>
<dbReference type="Proteomes" id="UP001150830">
    <property type="component" value="Unassembled WGS sequence"/>
</dbReference>
<dbReference type="EMBL" id="JAPNOA010000039">
    <property type="protein sequence ID" value="MCY0966115.1"/>
    <property type="molecule type" value="Genomic_DNA"/>
</dbReference>
<evidence type="ECO:0000313" key="3">
    <source>
        <dbReference type="Proteomes" id="UP001150830"/>
    </source>
</evidence>
<name>A0A9X3EG38_9GAMM</name>
<evidence type="ECO:0000313" key="2">
    <source>
        <dbReference type="EMBL" id="MCY0966115.1"/>
    </source>
</evidence>
<proteinExistence type="predicted"/>
<reference evidence="2" key="1">
    <citation type="submission" date="2022-11" db="EMBL/GenBank/DDBJ databases">
        <title>Parathalassolutuus dongxingensis gen. nov., sp. nov., a novel member of family Oceanospirillaceae isolated from a coastal shrimp pond in Guangxi, China.</title>
        <authorList>
            <person name="Chen H."/>
        </authorList>
    </citation>
    <scope>NUCLEOTIDE SEQUENCE</scope>
    <source>
        <strain evidence="2">G-43</strain>
    </source>
</reference>
<sequence>MSSNFFDQLTAAPASADDHSESALSATAAGLAPESGAAAADADTETDRTPARLREVTQNLLASGLIEQTDKPNLYRLGLTHLPDLNRILEPLDLHARADEVRGLLFLLVRKEGLVDDDEWAHPLVRKQRLTLEQSLLVAILRQHFVSHEQEHGVGAGDAVVNVDELSSHLQLYLGDPGSEAKERNRTLQLLEQLKGHGLVTPPDSHDRVGIRPLIAHLANPENLQALLRDLQQMANTMANPKVNNDGTKAESEAGEND</sequence>